<accession>A0A7H9BY18</accession>
<evidence type="ECO:0000313" key="11">
    <source>
        <dbReference type="Proteomes" id="UP000509322"/>
    </source>
</evidence>
<dbReference type="GO" id="GO:0005524">
    <property type="term" value="F:ATP binding"/>
    <property type="evidence" value="ECO:0007669"/>
    <property type="project" value="UniProtKB-KW"/>
</dbReference>
<feature type="region of interest" description="Disordered" evidence="9">
    <location>
        <begin position="1"/>
        <end position="23"/>
    </location>
</feature>
<dbReference type="InterPro" id="IPR050107">
    <property type="entry name" value="ABC_carbohydrate_import_ATPase"/>
</dbReference>
<dbReference type="InterPro" id="IPR027417">
    <property type="entry name" value="P-loop_NTPase"/>
</dbReference>
<evidence type="ECO:0000256" key="7">
    <source>
        <dbReference type="ARBA" id="ARBA00022967"/>
    </source>
</evidence>
<gene>
    <name evidence="10" type="ORF">HYQ43_19685</name>
</gene>
<dbReference type="PANTHER" id="PTHR43790">
    <property type="entry name" value="CARBOHYDRATE TRANSPORT ATP-BINDING PROTEIN MG119-RELATED"/>
    <property type="match status" value="1"/>
</dbReference>
<keyword evidence="7" id="KW-1278">Translocase</keyword>
<keyword evidence="5" id="KW-0547">Nucleotide-binding</keyword>
<sequence length="280" mass="29213">MVDAMMQGEMPEVNETESGDNGLEPVPSCLLEPAAVTKRYLAEALIGSGHYAGDRLKRASHAPPPAVATAPSGIAGVAMDAILQMRGIAKELPGVKALDEVNMAVRRCEILHDGRPMAFRAIRDGKAPGIVITHGELAPVRRMSVAESILPGKGIARRGVIDRRKTNRHPADLPAQAGLRGGPQTKAGGPGMGGRQPIGIAKALSQKVDPLILDELIGTERAAARGFRQDGPAMIVGTPDLARLHESPLLAAGAQPCHKNGTAPVPESLAAARLDSPEDP</sequence>
<evidence type="ECO:0000256" key="5">
    <source>
        <dbReference type="ARBA" id="ARBA00022741"/>
    </source>
</evidence>
<dbReference type="AlphaFoldDB" id="A0A7H9BY18"/>
<organism evidence="10 11">
    <name type="scientific">Paracoccus pantotrophus</name>
    <name type="common">Thiosphaera pantotropha</name>
    <dbReference type="NCBI Taxonomy" id="82367"/>
    <lineage>
        <taxon>Bacteria</taxon>
        <taxon>Pseudomonadati</taxon>
        <taxon>Pseudomonadota</taxon>
        <taxon>Alphaproteobacteria</taxon>
        <taxon>Rhodobacterales</taxon>
        <taxon>Paracoccaceae</taxon>
        <taxon>Paracoccus</taxon>
    </lineage>
</organism>
<evidence type="ECO:0000256" key="9">
    <source>
        <dbReference type="SAM" id="MobiDB-lite"/>
    </source>
</evidence>
<dbReference type="Proteomes" id="UP000509322">
    <property type="component" value="Chromosome 2"/>
</dbReference>
<dbReference type="Gene3D" id="3.40.50.2300">
    <property type="match status" value="2"/>
</dbReference>
<evidence type="ECO:0000256" key="4">
    <source>
        <dbReference type="ARBA" id="ARBA00022737"/>
    </source>
</evidence>
<keyword evidence="3" id="KW-0762">Sugar transport</keyword>
<evidence type="ECO:0000256" key="1">
    <source>
        <dbReference type="ARBA" id="ARBA00022448"/>
    </source>
</evidence>
<feature type="region of interest" description="Disordered" evidence="9">
    <location>
        <begin position="258"/>
        <end position="280"/>
    </location>
</feature>
<keyword evidence="8" id="KW-0472">Membrane</keyword>
<feature type="region of interest" description="Disordered" evidence="9">
    <location>
        <begin position="166"/>
        <end position="194"/>
    </location>
</feature>
<evidence type="ECO:0000313" key="10">
    <source>
        <dbReference type="EMBL" id="QLH16304.1"/>
    </source>
</evidence>
<keyword evidence="6" id="KW-0067">ATP-binding</keyword>
<dbReference type="EMBL" id="CP058690">
    <property type="protein sequence ID" value="QLH16304.1"/>
    <property type="molecule type" value="Genomic_DNA"/>
</dbReference>
<keyword evidence="2" id="KW-1003">Cell membrane</keyword>
<keyword evidence="1" id="KW-0813">Transport</keyword>
<proteinExistence type="predicted"/>
<dbReference type="PANTHER" id="PTHR43790:SF1">
    <property type="entry name" value="XYLOSE IMPORT ATP-BINDING PROTEIN XYLG"/>
    <property type="match status" value="1"/>
</dbReference>
<dbReference type="RefSeq" id="WP_024842738.1">
    <property type="nucleotide sequence ID" value="NZ_CP058690.1"/>
</dbReference>
<evidence type="ECO:0000256" key="3">
    <source>
        <dbReference type="ARBA" id="ARBA00022597"/>
    </source>
</evidence>
<reference evidence="10 11" key="1">
    <citation type="submission" date="2020-07" db="EMBL/GenBank/DDBJ databases">
        <title>The complete genome of Paracoccus pantotrophus ACCC 10489.</title>
        <authorList>
            <person name="Si Y."/>
        </authorList>
    </citation>
    <scope>NUCLEOTIDE SEQUENCE [LARGE SCALE GENOMIC DNA]</scope>
    <source>
        <strain evidence="10 11">ACCC10489</strain>
    </source>
</reference>
<protein>
    <submittedName>
        <fullName evidence="10">Uncharacterized protein</fullName>
    </submittedName>
</protein>
<name>A0A7H9BY18_PARPN</name>
<evidence type="ECO:0000256" key="2">
    <source>
        <dbReference type="ARBA" id="ARBA00022475"/>
    </source>
</evidence>
<evidence type="ECO:0000256" key="8">
    <source>
        <dbReference type="ARBA" id="ARBA00023136"/>
    </source>
</evidence>
<evidence type="ECO:0000256" key="6">
    <source>
        <dbReference type="ARBA" id="ARBA00022840"/>
    </source>
</evidence>
<keyword evidence="4" id="KW-0677">Repeat</keyword>
<dbReference type="SUPFAM" id="SSF52540">
    <property type="entry name" value="P-loop containing nucleoside triphosphate hydrolases"/>
    <property type="match status" value="1"/>
</dbReference>